<dbReference type="Proteomes" id="UP001328107">
    <property type="component" value="Unassembled WGS sequence"/>
</dbReference>
<evidence type="ECO:0000313" key="2">
    <source>
        <dbReference type="Proteomes" id="UP001328107"/>
    </source>
</evidence>
<reference evidence="2" key="1">
    <citation type="submission" date="2022-10" db="EMBL/GenBank/DDBJ databases">
        <title>Genome assembly of Pristionchus species.</title>
        <authorList>
            <person name="Yoshida K."/>
            <person name="Sommer R.J."/>
        </authorList>
    </citation>
    <scope>NUCLEOTIDE SEQUENCE [LARGE SCALE GENOMIC DNA]</scope>
    <source>
        <strain evidence="2">RS5460</strain>
    </source>
</reference>
<organism evidence="1 2">
    <name type="scientific">Pristionchus mayeri</name>
    <dbReference type="NCBI Taxonomy" id="1317129"/>
    <lineage>
        <taxon>Eukaryota</taxon>
        <taxon>Metazoa</taxon>
        <taxon>Ecdysozoa</taxon>
        <taxon>Nematoda</taxon>
        <taxon>Chromadorea</taxon>
        <taxon>Rhabditida</taxon>
        <taxon>Rhabditina</taxon>
        <taxon>Diplogasteromorpha</taxon>
        <taxon>Diplogasteroidea</taxon>
        <taxon>Neodiplogasteridae</taxon>
        <taxon>Pristionchus</taxon>
    </lineage>
</organism>
<comment type="caution">
    <text evidence="1">The sequence shown here is derived from an EMBL/GenBank/DDBJ whole genome shotgun (WGS) entry which is preliminary data.</text>
</comment>
<dbReference type="AlphaFoldDB" id="A0AAN5CSJ7"/>
<protein>
    <submittedName>
        <fullName evidence="1">Uncharacterized protein</fullName>
    </submittedName>
</protein>
<accession>A0AAN5CSJ7</accession>
<keyword evidence="2" id="KW-1185">Reference proteome</keyword>
<sequence>FYSRSSREGAEKQLNGEYSHNVEELSNSLAERLLLQTSRVYLSVNEEEGSVSCKVEQRRHVEMAEREIGEYGRED</sequence>
<gene>
    <name evidence="1" type="ORF">PMAYCL1PPCAC_19840</name>
</gene>
<proteinExistence type="predicted"/>
<evidence type="ECO:0000313" key="1">
    <source>
        <dbReference type="EMBL" id="GMR49645.1"/>
    </source>
</evidence>
<name>A0AAN5CSJ7_9BILA</name>
<feature type="non-terminal residue" evidence="1">
    <location>
        <position position="1"/>
    </location>
</feature>
<feature type="non-terminal residue" evidence="1">
    <location>
        <position position="75"/>
    </location>
</feature>
<dbReference type="EMBL" id="BTRK01000004">
    <property type="protein sequence ID" value="GMR49645.1"/>
    <property type="molecule type" value="Genomic_DNA"/>
</dbReference>